<dbReference type="RefSeq" id="WP_106354502.1">
    <property type="nucleotide sequence ID" value="NZ_PVTP01000002.1"/>
</dbReference>
<dbReference type="SUPFAM" id="SSF50346">
    <property type="entry name" value="PRC-barrel domain"/>
    <property type="match status" value="1"/>
</dbReference>
<dbReference type="PANTHER" id="PTHR36505:SF1">
    <property type="entry name" value="BLR1072 PROTEIN"/>
    <property type="match status" value="1"/>
</dbReference>
<dbReference type="InterPro" id="IPR027275">
    <property type="entry name" value="PRC-brl_dom"/>
</dbReference>
<keyword evidence="1" id="KW-0732">Signal</keyword>
<reference evidence="3 4" key="1">
    <citation type="submission" date="2018-03" db="EMBL/GenBank/DDBJ databases">
        <title>Genomic Encyclopedia of Archaeal and Bacterial Type Strains, Phase II (KMG-II): from individual species to whole genera.</title>
        <authorList>
            <person name="Goeker M."/>
        </authorList>
    </citation>
    <scope>NUCLEOTIDE SEQUENCE [LARGE SCALE GENOMIC DNA]</scope>
    <source>
        <strain evidence="3 4">DSM 101533</strain>
    </source>
</reference>
<dbReference type="PANTHER" id="PTHR36505">
    <property type="entry name" value="BLR1072 PROTEIN"/>
    <property type="match status" value="1"/>
</dbReference>
<feature type="chain" id="PRO_5015531930" evidence="1">
    <location>
        <begin position="21"/>
        <end position="211"/>
    </location>
</feature>
<feature type="domain" description="PRC-barrel" evidence="2">
    <location>
        <begin position="124"/>
        <end position="199"/>
    </location>
</feature>
<comment type="caution">
    <text evidence="3">The sequence shown here is derived from an EMBL/GenBank/DDBJ whole genome shotgun (WGS) entry which is preliminary data.</text>
</comment>
<feature type="signal peptide" evidence="1">
    <location>
        <begin position="1"/>
        <end position="20"/>
    </location>
</feature>
<keyword evidence="4" id="KW-1185">Reference proteome</keyword>
<gene>
    <name evidence="3" type="ORF">CLV80_10219</name>
</gene>
<accession>A0A2T0W2J6</accession>
<dbReference type="EMBL" id="PVTP01000002">
    <property type="protein sequence ID" value="PRY79376.1"/>
    <property type="molecule type" value="Genomic_DNA"/>
</dbReference>
<dbReference type="Gene3D" id="2.30.30.240">
    <property type="entry name" value="PRC-barrel domain"/>
    <property type="match status" value="1"/>
</dbReference>
<dbReference type="InterPro" id="IPR011033">
    <property type="entry name" value="PRC_barrel-like_sf"/>
</dbReference>
<dbReference type="AlphaFoldDB" id="A0A2T0W2J6"/>
<dbReference type="Proteomes" id="UP000238007">
    <property type="component" value="Unassembled WGS sequence"/>
</dbReference>
<sequence length="211" mass="21581">MKRMMTTTALTLLVGTAAFADSNLNTSADTAVTAQANDSAVSTELEMNAQADADTTLLDDAGNAMAQAGDNIEAGAEATGEAIVDAGEKLDAEADAFIAETNDTVTSPMIENGAMISAQADVMVAADLEGAVVYDETDAEIGEVSEIILSADGNAEKAVIDVGGFIGIGEKSVAVPFTDLALMKTEVDGEVVVYVAATQEELEAMPEFEAS</sequence>
<evidence type="ECO:0000313" key="4">
    <source>
        <dbReference type="Proteomes" id="UP000238007"/>
    </source>
</evidence>
<dbReference type="OrthoDB" id="7876889at2"/>
<protein>
    <submittedName>
        <fullName evidence="3">PRC-barrel domain protein</fullName>
    </submittedName>
</protein>
<dbReference type="Pfam" id="PF05239">
    <property type="entry name" value="PRC"/>
    <property type="match status" value="1"/>
</dbReference>
<evidence type="ECO:0000256" key="1">
    <source>
        <dbReference type="SAM" id="SignalP"/>
    </source>
</evidence>
<proteinExistence type="predicted"/>
<name>A0A2T0W2J6_9RHOB</name>
<evidence type="ECO:0000259" key="2">
    <source>
        <dbReference type="Pfam" id="PF05239"/>
    </source>
</evidence>
<organism evidence="3 4">
    <name type="scientific">Yoonia maritima</name>
    <dbReference type="NCBI Taxonomy" id="1435347"/>
    <lineage>
        <taxon>Bacteria</taxon>
        <taxon>Pseudomonadati</taxon>
        <taxon>Pseudomonadota</taxon>
        <taxon>Alphaproteobacteria</taxon>
        <taxon>Rhodobacterales</taxon>
        <taxon>Paracoccaceae</taxon>
        <taxon>Yoonia</taxon>
    </lineage>
</organism>
<evidence type="ECO:0000313" key="3">
    <source>
        <dbReference type="EMBL" id="PRY79376.1"/>
    </source>
</evidence>